<comment type="caution">
    <text evidence="1">The sequence shown here is derived from an EMBL/GenBank/DDBJ whole genome shotgun (WGS) entry which is preliminary data.</text>
</comment>
<sequence>MSNGQAITVVATKRSGHHAFIEWICNNLDSSYLYLNNLPLRKDEVQVKFLEAREEGKGGEIDSHRYKEHKLISSEKVERYDNVILSYENQPLRSVLSSNAFMAEQELLLKSERTRRLIVFIRDPVNAFASFLKVVEKKPEKIKQFAGQKRAWMEHARLFLGESSRDVQDIFGAEVYMVSYNQFIRSADYRQTLAKELGLSGAEWSRSLSRFGGGGNTFFQDRDGYQASVDSLESRWEELEDKSLLSEVFRDDSLYDLSLRFYQEVGLEHPFASVMGSLRAAKEA</sequence>
<protein>
    <recommendedName>
        <fullName evidence="3">Sulfotransferase domain-containing protein</fullName>
    </recommendedName>
</protein>
<proteinExistence type="predicted"/>
<dbReference type="RefSeq" id="WP_386776554.1">
    <property type="nucleotide sequence ID" value="NZ_JBHRUG010000044.1"/>
</dbReference>
<reference evidence="2" key="1">
    <citation type="journal article" date="2019" name="Int. J. Syst. Evol. Microbiol.">
        <title>The Global Catalogue of Microorganisms (GCM) 10K type strain sequencing project: providing services to taxonomists for standard genome sequencing and annotation.</title>
        <authorList>
            <consortium name="The Broad Institute Genomics Platform"/>
            <consortium name="The Broad Institute Genome Sequencing Center for Infectious Disease"/>
            <person name="Wu L."/>
            <person name="Ma J."/>
        </authorList>
    </citation>
    <scope>NUCLEOTIDE SEQUENCE [LARGE SCALE GENOMIC DNA]</scope>
    <source>
        <strain evidence="2">CECT 7698</strain>
    </source>
</reference>
<keyword evidence="2" id="KW-1185">Reference proteome</keyword>
<gene>
    <name evidence="1" type="ORF">ACFOEV_19455</name>
</gene>
<evidence type="ECO:0000313" key="1">
    <source>
        <dbReference type="EMBL" id="MFC3285779.1"/>
    </source>
</evidence>
<evidence type="ECO:0000313" key="2">
    <source>
        <dbReference type="Proteomes" id="UP001595579"/>
    </source>
</evidence>
<dbReference type="Proteomes" id="UP001595579">
    <property type="component" value="Unassembled WGS sequence"/>
</dbReference>
<accession>A0ABV7LTP5</accession>
<name>A0ABV7LTP5_9GAMM</name>
<organism evidence="1 2">
    <name type="scientific">Litchfieldella rifensis</name>
    <dbReference type="NCBI Taxonomy" id="762643"/>
    <lineage>
        <taxon>Bacteria</taxon>
        <taxon>Pseudomonadati</taxon>
        <taxon>Pseudomonadota</taxon>
        <taxon>Gammaproteobacteria</taxon>
        <taxon>Oceanospirillales</taxon>
        <taxon>Halomonadaceae</taxon>
        <taxon>Litchfieldella</taxon>
    </lineage>
</organism>
<dbReference type="EMBL" id="JBHRUG010000044">
    <property type="protein sequence ID" value="MFC3285779.1"/>
    <property type="molecule type" value="Genomic_DNA"/>
</dbReference>
<evidence type="ECO:0008006" key="3">
    <source>
        <dbReference type="Google" id="ProtNLM"/>
    </source>
</evidence>